<evidence type="ECO:0000313" key="14">
    <source>
        <dbReference type="Proteomes" id="UP000183988"/>
    </source>
</evidence>
<dbReference type="InterPro" id="IPR033749">
    <property type="entry name" value="Polyprenyl_synt_CS"/>
</dbReference>
<evidence type="ECO:0000256" key="8">
    <source>
        <dbReference type="ARBA" id="ARBA00023229"/>
    </source>
</evidence>
<dbReference type="GO" id="GO:0016114">
    <property type="term" value="P:terpenoid biosynthetic process"/>
    <property type="evidence" value="ECO:0007669"/>
    <property type="project" value="UniProtKB-ARBA"/>
</dbReference>
<keyword evidence="6" id="KW-0479">Metal-binding</keyword>
<dbReference type="InterPro" id="IPR053378">
    <property type="entry name" value="Prenyl_diphosphate_synthase"/>
</dbReference>
<reference evidence="13 14" key="1">
    <citation type="submission" date="2016-11" db="EMBL/GenBank/DDBJ databases">
        <authorList>
            <person name="Jaros S."/>
            <person name="Januszkiewicz K."/>
            <person name="Wedrychowicz H."/>
        </authorList>
    </citation>
    <scope>NUCLEOTIDE SEQUENCE [LARGE SCALE GENOMIC DNA]</scope>
    <source>
        <strain evidence="13 14">IBRC-M 10683</strain>
    </source>
</reference>
<dbReference type="InterPro" id="IPR000092">
    <property type="entry name" value="Polyprenyl_synt"/>
</dbReference>
<organism evidence="13 14">
    <name type="scientific">Ornithinibacillus halophilus</name>
    <dbReference type="NCBI Taxonomy" id="930117"/>
    <lineage>
        <taxon>Bacteria</taxon>
        <taxon>Bacillati</taxon>
        <taxon>Bacillota</taxon>
        <taxon>Bacilli</taxon>
        <taxon>Bacillales</taxon>
        <taxon>Bacillaceae</taxon>
        <taxon>Ornithinibacillus</taxon>
    </lineage>
</organism>
<dbReference type="SUPFAM" id="SSF48576">
    <property type="entry name" value="Terpenoid synthases"/>
    <property type="match status" value="1"/>
</dbReference>
<evidence type="ECO:0000256" key="2">
    <source>
        <dbReference type="ARBA" id="ARBA00006706"/>
    </source>
</evidence>
<name>A0A1M5CXQ9_9BACI</name>
<dbReference type="Proteomes" id="UP000183988">
    <property type="component" value="Unassembled WGS sequence"/>
</dbReference>
<evidence type="ECO:0000256" key="6">
    <source>
        <dbReference type="ARBA" id="ARBA00022723"/>
    </source>
</evidence>
<accession>A0A1M5CXQ9</accession>
<evidence type="ECO:0000313" key="13">
    <source>
        <dbReference type="EMBL" id="SHF59530.1"/>
    </source>
</evidence>
<protein>
    <recommendedName>
        <fullName evidence="4">Farnesyl diphosphate synthase</fullName>
        <ecNumber evidence="3">2.5.1.10</ecNumber>
    </recommendedName>
    <alternativeName>
        <fullName evidence="10">(2E,6E)-farnesyl diphosphate synthase</fullName>
    </alternativeName>
    <alternativeName>
        <fullName evidence="9">Geranyltranstransferase</fullName>
    </alternativeName>
</protein>
<dbReference type="AlphaFoldDB" id="A0A1M5CXQ9"/>
<dbReference type="EMBL" id="FQVW01000001">
    <property type="protein sequence ID" value="SHF59530.1"/>
    <property type="molecule type" value="Genomic_DNA"/>
</dbReference>
<dbReference type="SFLD" id="SFLDS00005">
    <property type="entry name" value="Isoprenoid_Synthase_Type_I"/>
    <property type="match status" value="1"/>
</dbReference>
<dbReference type="GO" id="GO:0005737">
    <property type="term" value="C:cytoplasm"/>
    <property type="evidence" value="ECO:0007669"/>
    <property type="project" value="UniProtKB-ARBA"/>
</dbReference>
<evidence type="ECO:0000256" key="11">
    <source>
        <dbReference type="ARBA" id="ARBA00049399"/>
    </source>
</evidence>
<evidence type="ECO:0000256" key="4">
    <source>
        <dbReference type="ARBA" id="ARBA00015100"/>
    </source>
</evidence>
<dbReference type="RefSeq" id="WP_407668434.1">
    <property type="nucleotide sequence ID" value="NZ_FQVW01000001.1"/>
</dbReference>
<sequence>MESVFTNYIKENIDFVHKELTRFLNSLPIPQNLKKSMLYSVEAGGKRLRPILLLASYEAFKKEDEKRTKIISSMAALEMIHTYSLIHDDLPAMDDDDLRRGKPTNHKVFDEATAILAGDALLTYSFEIIAKDSLLTDAEKVRIIQMLSSASGPKGMVGGQILDMEAEKRTVSLEEMENIHDLKTGELLKFAVGAGAFLGNATEEQIKELKNFAYYLGLIFQVQDDILDIIGDENKIGKATGSDELNEKSTYPKLLGLEGATKKKDDYVQKAKLSLLKVGIEDSPLSALTDYFSVRDY</sequence>
<evidence type="ECO:0000256" key="1">
    <source>
        <dbReference type="ARBA" id="ARBA00001946"/>
    </source>
</evidence>
<comment type="similarity">
    <text evidence="2 12">Belongs to the FPP/GGPP synthase family.</text>
</comment>
<dbReference type="STRING" id="930117.SAMN05216225_1001439"/>
<keyword evidence="8" id="KW-0414">Isoprene biosynthesis</keyword>
<comment type="cofactor">
    <cofactor evidence="1">
        <name>Mg(2+)</name>
        <dbReference type="ChEBI" id="CHEBI:18420"/>
    </cofactor>
</comment>
<evidence type="ECO:0000256" key="3">
    <source>
        <dbReference type="ARBA" id="ARBA00012439"/>
    </source>
</evidence>
<comment type="catalytic activity">
    <reaction evidence="11">
        <text>isopentenyl diphosphate + (2E)-geranyl diphosphate = (2E,6E)-farnesyl diphosphate + diphosphate</text>
        <dbReference type="Rhea" id="RHEA:19361"/>
        <dbReference type="ChEBI" id="CHEBI:33019"/>
        <dbReference type="ChEBI" id="CHEBI:58057"/>
        <dbReference type="ChEBI" id="CHEBI:128769"/>
        <dbReference type="ChEBI" id="CHEBI:175763"/>
        <dbReference type="EC" id="2.5.1.10"/>
    </reaction>
</comment>
<evidence type="ECO:0000256" key="5">
    <source>
        <dbReference type="ARBA" id="ARBA00022679"/>
    </source>
</evidence>
<dbReference type="PROSITE" id="PS00723">
    <property type="entry name" value="POLYPRENYL_SYNTHASE_1"/>
    <property type="match status" value="1"/>
</dbReference>
<dbReference type="PANTHER" id="PTHR43281:SF1">
    <property type="entry name" value="FARNESYL DIPHOSPHATE SYNTHASE"/>
    <property type="match status" value="1"/>
</dbReference>
<keyword evidence="5 12" id="KW-0808">Transferase</keyword>
<dbReference type="EC" id="2.5.1.10" evidence="3"/>
<gene>
    <name evidence="13" type="ORF">SAMN05216225_1001439</name>
</gene>
<dbReference type="PANTHER" id="PTHR43281">
    <property type="entry name" value="FARNESYL DIPHOSPHATE SYNTHASE"/>
    <property type="match status" value="1"/>
</dbReference>
<dbReference type="FunFam" id="1.10.600.10:FF:000001">
    <property type="entry name" value="Geranylgeranyl diphosphate synthase"/>
    <property type="match status" value="1"/>
</dbReference>
<dbReference type="PROSITE" id="PS00444">
    <property type="entry name" value="POLYPRENYL_SYNTHASE_2"/>
    <property type="match status" value="1"/>
</dbReference>
<dbReference type="SFLD" id="SFLDG01017">
    <property type="entry name" value="Polyprenyl_Transferase_Like"/>
    <property type="match status" value="1"/>
</dbReference>
<evidence type="ECO:0000256" key="12">
    <source>
        <dbReference type="RuleBase" id="RU004466"/>
    </source>
</evidence>
<dbReference type="CDD" id="cd00685">
    <property type="entry name" value="Trans_IPPS_HT"/>
    <property type="match status" value="1"/>
</dbReference>
<dbReference type="Pfam" id="PF00348">
    <property type="entry name" value="polyprenyl_synt"/>
    <property type="match status" value="1"/>
</dbReference>
<dbReference type="GO" id="GO:0004337">
    <property type="term" value="F:(2E,6E)-farnesyl diphosphate synthase activity"/>
    <property type="evidence" value="ECO:0007669"/>
    <property type="project" value="UniProtKB-EC"/>
</dbReference>
<dbReference type="GO" id="GO:0046872">
    <property type="term" value="F:metal ion binding"/>
    <property type="evidence" value="ECO:0007669"/>
    <property type="project" value="UniProtKB-KW"/>
</dbReference>
<evidence type="ECO:0000256" key="10">
    <source>
        <dbReference type="ARBA" id="ARBA00032873"/>
    </source>
</evidence>
<proteinExistence type="inferred from homology"/>
<dbReference type="InterPro" id="IPR008949">
    <property type="entry name" value="Isoprenoid_synthase_dom_sf"/>
</dbReference>
<dbReference type="NCBIfam" id="NF045485">
    <property type="entry name" value="FPPsyn"/>
    <property type="match status" value="1"/>
</dbReference>
<keyword evidence="14" id="KW-1185">Reference proteome</keyword>
<evidence type="ECO:0000256" key="9">
    <source>
        <dbReference type="ARBA" id="ARBA00032380"/>
    </source>
</evidence>
<keyword evidence="7" id="KW-0460">Magnesium</keyword>
<evidence type="ECO:0000256" key="7">
    <source>
        <dbReference type="ARBA" id="ARBA00022842"/>
    </source>
</evidence>
<dbReference type="Gene3D" id="1.10.600.10">
    <property type="entry name" value="Farnesyl Diphosphate Synthase"/>
    <property type="match status" value="1"/>
</dbReference>